<feature type="transmembrane region" description="Helical" evidence="2">
    <location>
        <begin position="47"/>
        <end position="71"/>
    </location>
</feature>
<evidence type="ECO:0000256" key="2">
    <source>
        <dbReference type="SAM" id="Phobius"/>
    </source>
</evidence>
<keyword evidence="4" id="KW-1185">Reference proteome</keyword>
<dbReference type="Proteomes" id="UP001465976">
    <property type="component" value="Unassembled WGS sequence"/>
</dbReference>
<proteinExistence type="predicted"/>
<protein>
    <submittedName>
        <fullName evidence="3">Uncharacterized protein</fullName>
    </submittedName>
</protein>
<feature type="compositionally biased region" description="Polar residues" evidence="1">
    <location>
        <begin position="104"/>
        <end position="116"/>
    </location>
</feature>
<feature type="compositionally biased region" description="Pro residues" evidence="1">
    <location>
        <begin position="28"/>
        <end position="40"/>
    </location>
</feature>
<feature type="compositionally biased region" description="Basic and acidic residues" evidence="1">
    <location>
        <begin position="146"/>
        <end position="156"/>
    </location>
</feature>
<name>A0ABR3FEX0_9AGAR</name>
<gene>
    <name evidence="3" type="ORF">V5O48_008076</name>
</gene>
<evidence type="ECO:0000256" key="1">
    <source>
        <dbReference type="SAM" id="MobiDB-lite"/>
    </source>
</evidence>
<organism evidence="3 4">
    <name type="scientific">Marasmius crinis-equi</name>
    <dbReference type="NCBI Taxonomy" id="585013"/>
    <lineage>
        <taxon>Eukaryota</taxon>
        <taxon>Fungi</taxon>
        <taxon>Dikarya</taxon>
        <taxon>Basidiomycota</taxon>
        <taxon>Agaricomycotina</taxon>
        <taxon>Agaricomycetes</taxon>
        <taxon>Agaricomycetidae</taxon>
        <taxon>Agaricales</taxon>
        <taxon>Marasmiineae</taxon>
        <taxon>Marasmiaceae</taxon>
        <taxon>Marasmius</taxon>
    </lineage>
</organism>
<reference evidence="3 4" key="1">
    <citation type="submission" date="2024-02" db="EMBL/GenBank/DDBJ databases">
        <title>A draft genome for the cacao thread blight pathogen Marasmius crinis-equi.</title>
        <authorList>
            <person name="Cohen S.P."/>
            <person name="Baruah I.K."/>
            <person name="Amoako-Attah I."/>
            <person name="Bukari Y."/>
            <person name="Meinhardt L.W."/>
            <person name="Bailey B.A."/>
        </authorList>
    </citation>
    <scope>NUCLEOTIDE SEQUENCE [LARGE SCALE GENOMIC DNA]</scope>
    <source>
        <strain evidence="3 4">GH-76</strain>
    </source>
</reference>
<dbReference type="EMBL" id="JBAHYK010000453">
    <property type="protein sequence ID" value="KAL0573859.1"/>
    <property type="molecule type" value="Genomic_DNA"/>
</dbReference>
<comment type="caution">
    <text evidence="3">The sequence shown here is derived from an EMBL/GenBank/DDBJ whole genome shotgun (WGS) entry which is preliminary data.</text>
</comment>
<feature type="compositionally biased region" description="Low complexity" evidence="1">
    <location>
        <begin position="125"/>
        <end position="137"/>
    </location>
</feature>
<keyword evidence="2" id="KW-0812">Transmembrane</keyword>
<evidence type="ECO:0000313" key="4">
    <source>
        <dbReference type="Proteomes" id="UP001465976"/>
    </source>
</evidence>
<keyword evidence="2" id="KW-1133">Transmembrane helix</keyword>
<feature type="region of interest" description="Disordered" evidence="1">
    <location>
        <begin position="17"/>
        <end position="43"/>
    </location>
</feature>
<accession>A0ABR3FEX0</accession>
<sequence length="212" mass="22754">MYNQAAAAQILVDGIDLFDEGNSSSPNTPTPTPTPTPLPPSKSHTGMIVGATIGSVAFVSILATTALVFLCRHRWHRAPPSSEVTSQSISPFYGEKSREPPRQATHQHTKNQSSFPLSPDSRGTGVVPGPLVAPAPLDQEMPPSELDEHRRDDMGHPEAVPGTMSREDGREGTAMQTGMAPGFPDLVHAVYQILRERDGLEAPPDYRSNAEA</sequence>
<feature type="region of interest" description="Disordered" evidence="1">
    <location>
        <begin position="79"/>
        <end position="182"/>
    </location>
</feature>
<evidence type="ECO:0000313" key="3">
    <source>
        <dbReference type="EMBL" id="KAL0573859.1"/>
    </source>
</evidence>
<keyword evidence="2" id="KW-0472">Membrane</keyword>
<dbReference type="CDD" id="cd12087">
    <property type="entry name" value="TM_EGFR-like"/>
    <property type="match status" value="1"/>
</dbReference>